<dbReference type="AlphaFoldDB" id="A0A3N6LXJ9"/>
<dbReference type="Proteomes" id="UP000281431">
    <property type="component" value="Unassembled WGS sequence"/>
</dbReference>
<name>A0A3N6LXJ9_NATCH</name>
<reference evidence="1 2" key="1">
    <citation type="submission" date="2018-10" db="EMBL/GenBank/DDBJ databases">
        <title>Natrarchaeobius chitinivorans gen. nov., sp. nov., and Natrarchaeobius haloalkaliphilus sp. nov., alkaliphilic, chitin-utilizing haloarchaea from hypersaline alkaline lakes.</title>
        <authorList>
            <person name="Sorokin D.Y."/>
            <person name="Elcheninov A.G."/>
            <person name="Kostrikina N.A."/>
            <person name="Bale N.J."/>
            <person name="Sinninghe Damste J.S."/>
            <person name="Khijniak T.V."/>
            <person name="Kublanov I.V."/>
            <person name="Toshchakov S.V."/>
        </authorList>
    </citation>
    <scope>NUCLEOTIDE SEQUENCE [LARGE SCALE GENOMIC DNA]</scope>
    <source>
        <strain evidence="1 2">AArcht7</strain>
    </source>
</reference>
<dbReference type="EMBL" id="REFZ01000069">
    <property type="protein sequence ID" value="RQG93717.1"/>
    <property type="molecule type" value="Genomic_DNA"/>
</dbReference>
<sequence length="95" mass="10736">MLSVEEEIEMLTEAGLLTERQAEAFVYREVEAVPREAAAEEMGITASTLDDYRSDAVEKVKKARATVTAVETIRFQADRDDDVGRDDRPRRTGTW</sequence>
<comment type="caution">
    <text evidence="1">The sequence shown here is derived from an EMBL/GenBank/DDBJ whole genome shotgun (WGS) entry which is preliminary data.</text>
</comment>
<accession>A0A3N6LXJ9</accession>
<dbReference type="OrthoDB" id="383214at2157"/>
<gene>
    <name evidence="1" type="ORF">EA472_22540</name>
</gene>
<protein>
    <recommendedName>
        <fullName evidence="3">RNA polymerase sigma factor 70 region 4 type 2 domain-containing protein</fullName>
    </recommendedName>
</protein>
<evidence type="ECO:0000313" key="1">
    <source>
        <dbReference type="EMBL" id="RQG93717.1"/>
    </source>
</evidence>
<dbReference type="InterPro" id="IPR036388">
    <property type="entry name" value="WH-like_DNA-bd_sf"/>
</dbReference>
<keyword evidence="2" id="KW-1185">Reference proteome</keyword>
<evidence type="ECO:0008006" key="3">
    <source>
        <dbReference type="Google" id="ProtNLM"/>
    </source>
</evidence>
<evidence type="ECO:0000313" key="2">
    <source>
        <dbReference type="Proteomes" id="UP000281431"/>
    </source>
</evidence>
<organism evidence="1 2">
    <name type="scientific">Natrarchaeobius chitinivorans</name>
    <dbReference type="NCBI Taxonomy" id="1679083"/>
    <lineage>
        <taxon>Archaea</taxon>
        <taxon>Methanobacteriati</taxon>
        <taxon>Methanobacteriota</taxon>
        <taxon>Stenosarchaea group</taxon>
        <taxon>Halobacteria</taxon>
        <taxon>Halobacteriales</taxon>
        <taxon>Natrialbaceae</taxon>
        <taxon>Natrarchaeobius</taxon>
    </lineage>
</organism>
<dbReference type="Gene3D" id="1.10.10.10">
    <property type="entry name" value="Winged helix-like DNA-binding domain superfamily/Winged helix DNA-binding domain"/>
    <property type="match status" value="1"/>
</dbReference>
<dbReference type="SUPFAM" id="SSF88659">
    <property type="entry name" value="Sigma3 and sigma4 domains of RNA polymerase sigma factors"/>
    <property type="match status" value="1"/>
</dbReference>
<dbReference type="InterPro" id="IPR013324">
    <property type="entry name" value="RNA_pol_sigma_r3/r4-like"/>
</dbReference>
<proteinExistence type="predicted"/>